<dbReference type="SUPFAM" id="SSF53067">
    <property type="entry name" value="Actin-like ATPase domain"/>
    <property type="match status" value="1"/>
</dbReference>
<dbReference type="InterPro" id="IPR050696">
    <property type="entry name" value="FtsA/MreB"/>
</dbReference>
<dbReference type="InterPro" id="IPR005883">
    <property type="entry name" value="PilM"/>
</dbReference>
<dbReference type="PANTHER" id="PTHR32432:SF3">
    <property type="entry name" value="ETHANOLAMINE UTILIZATION PROTEIN EUTJ"/>
    <property type="match status" value="1"/>
</dbReference>
<dbReference type="Pfam" id="PF11104">
    <property type="entry name" value="PilM_2"/>
    <property type="match status" value="1"/>
</dbReference>
<dbReference type="PANTHER" id="PTHR32432">
    <property type="entry name" value="CELL DIVISION PROTEIN FTSA-RELATED"/>
    <property type="match status" value="1"/>
</dbReference>
<sequence>MGIFNLFSSEEPILSIELGNPVRLVYGGRRKDKKIVIKNAVSFLFSPDIFQGGQSLDISKIVETLKKDLKVLKVKNPKTYIAIPSLNVVVRFFNFTYMPEEELREAIKWELDRYIPFSEEDIVYDLEIIDVIEREGSKECKVMLVAVPKEVINPYLEIVKSLGLNLEVVDISIFSAVRSVVFNRKELPKGNTLFLYTHDNIAEFVVLKDNQPIFFRSTIMEEWNPHEEGVDELTKSFILEDFVRKIQESINFFFLQFPEEHIDQAIVMGSNAKNKDFVDLLEALLNVPSEVAPLTLSSDVIVNAKKQDKSFLEDLSSWVVPIGLFFWGRM</sequence>
<protein>
    <recommendedName>
        <fullName evidence="2">Type IV pilus assembly protein PilM</fullName>
    </recommendedName>
</protein>
<evidence type="ECO:0000313" key="1">
    <source>
        <dbReference type="EMBL" id="HFX12782.1"/>
    </source>
</evidence>
<dbReference type="Gene3D" id="3.30.420.40">
    <property type="match status" value="2"/>
</dbReference>
<dbReference type="Gene3D" id="3.30.1490.300">
    <property type="match status" value="1"/>
</dbReference>
<name>A0A7C3RQ29_DICTH</name>
<reference evidence="1" key="1">
    <citation type="journal article" date="2020" name="mSystems">
        <title>Genome- and Community-Level Interaction Insights into Carbon Utilization and Element Cycling Functions of Hydrothermarchaeota in Hydrothermal Sediment.</title>
        <authorList>
            <person name="Zhou Z."/>
            <person name="Liu Y."/>
            <person name="Xu W."/>
            <person name="Pan J."/>
            <person name="Luo Z.H."/>
            <person name="Li M."/>
        </authorList>
    </citation>
    <scope>NUCLEOTIDE SEQUENCE [LARGE SCALE GENOMIC DNA]</scope>
    <source>
        <strain evidence="1">SpSt-81</strain>
    </source>
</reference>
<proteinExistence type="predicted"/>
<dbReference type="AlphaFoldDB" id="A0A7C3RQ29"/>
<dbReference type="EMBL" id="DTIN01000009">
    <property type="protein sequence ID" value="HFX12782.1"/>
    <property type="molecule type" value="Genomic_DNA"/>
</dbReference>
<evidence type="ECO:0008006" key="2">
    <source>
        <dbReference type="Google" id="ProtNLM"/>
    </source>
</evidence>
<gene>
    <name evidence="1" type="ORF">ENW00_01265</name>
</gene>
<dbReference type="InterPro" id="IPR043129">
    <property type="entry name" value="ATPase_NBD"/>
</dbReference>
<comment type="caution">
    <text evidence="1">The sequence shown here is derived from an EMBL/GenBank/DDBJ whole genome shotgun (WGS) entry which is preliminary data.</text>
</comment>
<accession>A0A7C3RQ29</accession>
<organism evidence="1">
    <name type="scientific">Dictyoglomus thermophilum</name>
    <dbReference type="NCBI Taxonomy" id="14"/>
    <lineage>
        <taxon>Bacteria</taxon>
        <taxon>Pseudomonadati</taxon>
        <taxon>Dictyoglomota</taxon>
        <taxon>Dictyoglomia</taxon>
        <taxon>Dictyoglomales</taxon>
        <taxon>Dictyoglomaceae</taxon>
        <taxon>Dictyoglomus</taxon>
    </lineage>
</organism>